<sequence>MALYLRRLSLTLYRRSKALPDGRRALCSSSSSISQGFIHTGEFRLYSPTAHIVRDFSSKTDLKHVEGPVALDYSSVLPEEEFHKLSDEFLHNLQEKLEEYGDDLQIDGFDLDYASGVLTVKLGDVGTYVINKQSPNRQIWLSSPMSGPARFDWDRESQAWIYRRTKANLLTLMETELSNLLNTSVTLAA</sequence>
<dbReference type="PRINTS" id="PR00904">
    <property type="entry name" value="FRATAXIN"/>
</dbReference>
<dbReference type="GO" id="GO:0008198">
    <property type="term" value="F:ferrous iron binding"/>
    <property type="evidence" value="ECO:0007669"/>
    <property type="project" value="TreeGrafter"/>
</dbReference>
<name>A9P1D6_PICSI</name>
<evidence type="ECO:0000256" key="7">
    <source>
        <dbReference type="ARBA" id="ARBA00022946"/>
    </source>
</evidence>
<dbReference type="InterPro" id="IPR036524">
    <property type="entry name" value="Frataxin/CyaY_sf"/>
</dbReference>
<dbReference type="Pfam" id="PF01491">
    <property type="entry name" value="Frataxin_Cyay"/>
    <property type="match status" value="1"/>
</dbReference>
<evidence type="ECO:0000256" key="10">
    <source>
        <dbReference type="ARBA" id="ARBA00023065"/>
    </source>
</evidence>
<evidence type="ECO:0000256" key="6">
    <source>
        <dbReference type="ARBA" id="ARBA00022496"/>
    </source>
</evidence>
<comment type="catalytic activity">
    <reaction evidence="12">
        <text>4 Fe(2+) + O2 + 4 H(+) = 4 Fe(3+) + 2 H2O</text>
        <dbReference type="Rhea" id="RHEA:11148"/>
        <dbReference type="ChEBI" id="CHEBI:15377"/>
        <dbReference type="ChEBI" id="CHEBI:15378"/>
        <dbReference type="ChEBI" id="CHEBI:15379"/>
        <dbReference type="ChEBI" id="CHEBI:29033"/>
        <dbReference type="ChEBI" id="CHEBI:29034"/>
        <dbReference type="EC" id="1.16.3.1"/>
    </reaction>
</comment>
<reference evidence="13" key="1">
    <citation type="journal article" date="2008" name="BMC Genomics">
        <title>A conifer genomics resource of 200,000 spruce (Picea spp.) ESTs and 6,464 high-quality, sequence-finished full-length cDNAs for Sitka spruce (Picea sitchensis).</title>
        <authorList>
            <person name="Ralph S.G."/>
            <person name="Chun H.J."/>
            <person name="Kolosova N."/>
            <person name="Cooper D."/>
            <person name="Oddy C."/>
            <person name="Ritland C.E."/>
            <person name="Kirkpatrick R."/>
            <person name="Moore R."/>
            <person name="Barber S."/>
            <person name="Holt R.A."/>
            <person name="Jones S.J."/>
            <person name="Marra M.A."/>
            <person name="Douglas C.J."/>
            <person name="Ritland K."/>
            <person name="Bohlmann J."/>
        </authorList>
    </citation>
    <scope>NUCLEOTIDE SEQUENCE</scope>
    <source>
        <tissue evidence="13">Bark</tissue>
    </source>
</reference>
<evidence type="ECO:0000256" key="8">
    <source>
        <dbReference type="ARBA" id="ARBA00023002"/>
    </source>
</evidence>
<dbReference type="InterPro" id="IPR017789">
    <property type="entry name" value="Frataxin"/>
</dbReference>
<evidence type="ECO:0000256" key="3">
    <source>
        <dbReference type="ARBA" id="ARBA00013107"/>
    </source>
</evidence>
<keyword evidence="8" id="KW-0560">Oxidoreductase</keyword>
<dbReference type="SUPFAM" id="SSF55387">
    <property type="entry name" value="Frataxin/Nqo15-like"/>
    <property type="match status" value="1"/>
</dbReference>
<accession>A9P1D6</accession>
<dbReference type="InterPro" id="IPR002908">
    <property type="entry name" value="Frataxin/CyaY"/>
</dbReference>
<evidence type="ECO:0000313" key="13">
    <source>
        <dbReference type="EMBL" id="ABK26697.1"/>
    </source>
</evidence>
<dbReference type="EMBL" id="EF087455">
    <property type="protein sequence ID" value="ABK26697.1"/>
    <property type="molecule type" value="mRNA"/>
</dbReference>
<dbReference type="EC" id="1.16.3.1" evidence="3"/>
<evidence type="ECO:0000256" key="2">
    <source>
        <dbReference type="ARBA" id="ARBA00008183"/>
    </source>
</evidence>
<dbReference type="GO" id="GO:0006826">
    <property type="term" value="P:iron ion transport"/>
    <property type="evidence" value="ECO:0007669"/>
    <property type="project" value="UniProtKB-KW"/>
</dbReference>
<evidence type="ECO:0000256" key="11">
    <source>
        <dbReference type="ARBA" id="ARBA00023128"/>
    </source>
</evidence>
<dbReference type="GO" id="GO:0005739">
    <property type="term" value="C:mitochondrion"/>
    <property type="evidence" value="ECO:0007669"/>
    <property type="project" value="UniProtKB-SubCell"/>
</dbReference>
<evidence type="ECO:0000256" key="5">
    <source>
        <dbReference type="ARBA" id="ARBA00022448"/>
    </source>
</evidence>
<dbReference type="NCBIfam" id="TIGR03422">
    <property type="entry name" value="mito_frataxin"/>
    <property type="match status" value="1"/>
</dbReference>
<dbReference type="PROSITE" id="PS50810">
    <property type="entry name" value="FRATAXIN_2"/>
    <property type="match status" value="1"/>
</dbReference>
<keyword evidence="9" id="KW-0408">Iron</keyword>
<organism evidence="13">
    <name type="scientific">Picea sitchensis</name>
    <name type="common">Sitka spruce</name>
    <name type="synonym">Pinus sitchensis</name>
    <dbReference type="NCBI Taxonomy" id="3332"/>
    <lineage>
        <taxon>Eukaryota</taxon>
        <taxon>Viridiplantae</taxon>
        <taxon>Streptophyta</taxon>
        <taxon>Embryophyta</taxon>
        <taxon>Tracheophyta</taxon>
        <taxon>Spermatophyta</taxon>
        <taxon>Pinopsida</taxon>
        <taxon>Pinidae</taxon>
        <taxon>Conifers I</taxon>
        <taxon>Pinales</taxon>
        <taxon>Pinaceae</taxon>
        <taxon>Picea</taxon>
    </lineage>
</organism>
<evidence type="ECO:0000256" key="9">
    <source>
        <dbReference type="ARBA" id="ARBA00023004"/>
    </source>
</evidence>
<keyword evidence="5" id="KW-0813">Transport</keyword>
<dbReference type="AlphaFoldDB" id="A9P1D6"/>
<dbReference type="SMART" id="SM01219">
    <property type="entry name" value="Frataxin_Cyay"/>
    <property type="match status" value="1"/>
</dbReference>
<dbReference type="OMA" id="QGWIYRR"/>
<dbReference type="GO" id="GO:0016226">
    <property type="term" value="P:iron-sulfur cluster assembly"/>
    <property type="evidence" value="ECO:0007669"/>
    <property type="project" value="InterPro"/>
</dbReference>
<dbReference type="PANTHER" id="PTHR16821">
    <property type="entry name" value="FRATAXIN"/>
    <property type="match status" value="1"/>
</dbReference>
<comment type="subcellular location">
    <subcellularLocation>
        <location evidence="1">Mitochondrion</location>
    </subcellularLocation>
</comment>
<dbReference type="GO" id="GO:0051537">
    <property type="term" value="F:2 iron, 2 sulfur cluster binding"/>
    <property type="evidence" value="ECO:0007669"/>
    <property type="project" value="TreeGrafter"/>
</dbReference>
<dbReference type="GO" id="GO:0034986">
    <property type="term" value="F:iron chaperone activity"/>
    <property type="evidence" value="ECO:0007669"/>
    <property type="project" value="TreeGrafter"/>
</dbReference>
<dbReference type="GO" id="GO:0008199">
    <property type="term" value="F:ferric iron binding"/>
    <property type="evidence" value="ECO:0007669"/>
    <property type="project" value="InterPro"/>
</dbReference>
<keyword evidence="4" id="KW-0409">Iron storage</keyword>
<evidence type="ECO:0000256" key="12">
    <source>
        <dbReference type="ARBA" id="ARBA00047990"/>
    </source>
</evidence>
<evidence type="ECO:0000256" key="4">
    <source>
        <dbReference type="ARBA" id="ARBA00022434"/>
    </source>
</evidence>
<keyword evidence="11" id="KW-0496">Mitochondrion</keyword>
<comment type="similarity">
    <text evidence="2">Belongs to the frataxin family.</text>
</comment>
<keyword evidence="10" id="KW-0406">Ion transport</keyword>
<dbReference type="GO" id="GO:0004322">
    <property type="term" value="F:ferroxidase activity"/>
    <property type="evidence" value="ECO:0007669"/>
    <property type="project" value="UniProtKB-EC"/>
</dbReference>
<dbReference type="PANTHER" id="PTHR16821:SF2">
    <property type="entry name" value="FRATAXIN, MITOCHONDRIAL"/>
    <property type="match status" value="1"/>
</dbReference>
<dbReference type="CDD" id="cd00503">
    <property type="entry name" value="Frataxin"/>
    <property type="match status" value="1"/>
</dbReference>
<dbReference type="NCBIfam" id="TIGR03421">
    <property type="entry name" value="FeS_CyaY"/>
    <property type="match status" value="1"/>
</dbReference>
<proteinExistence type="evidence at transcript level"/>
<keyword evidence="6" id="KW-0410">Iron transport</keyword>
<dbReference type="Gene3D" id="3.30.920.10">
    <property type="entry name" value="Frataxin/CyaY"/>
    <property type="match status" value="1"/>
</dbReference>
<protein>
    <recommendedName>
        <fullName evidence="3">ferroxidase</fullName>
        <ecNumber evidence="3">1.16.3.1</ecNumber>
    </recommendedName>
</protein>
<keyword evidence="7" id="KW-0809">Transit peptide</keyword>
<dbReference type="FunFam" id="3.30.920.10:FF:000003">
    <property type="entry name" value="Frataxin, mitochondrial"/>
    <property type="match status" value="1"/>
</dbReference>
<evidence type="ECO:0000256" key="1">
    <source>
        <dbReference type="ARBA" id="ARBA00004173"/>
    </source>
</evidence>
<dbReference type="InterPro" id="IPR020895">
    <property type="entry name" value="Frataxin_CS"/>
</dbReference>
<dbReference type="PROSITE" id="PS01344">
    <property type="entry name" value="FRATAXIN_1"/>
    <property type="match status" value="1"/>
</dbReference>
<dbReference type="GO" id="GO:0006879">
    <property type="term" value="P:intracellular iron ion homeostasis"/>
    <property type="evidence" value="ECO:0007669"/>
    <property type="project" value="UniProtKB-KW"/>
</dbReference>